<dbReference type="Pfam" id="PF00400">
    <property type="entry name" value="WD40"/>
    <property type="match status" value="6"/>
</dbReference>
<keyword evidence="7" id="KW-0539">Nucleus</keyword>
<evidence type="ECO:0000256" key="1">
    <source>
        <dbReference type="ARBA" id="ARBA00004123"/>
    </source>
</evidence>
<dbReference type="InterPro" id="IPR020472">
    <property type="entry name" value="WD40_PAC1"/>
</dbReference>
<dbReference type="InterPro" id="IPR007582">
    <property type="entry name" value="TFIID_NTD2"/>
</dbReference>
<dbReference type="Gene3D" id="1.25.40.500">
    <property type="entry name" value="TFIID subunit TAF5, NTD2 domain"/>
    <property type="match status" value="1"/>
</dbReference>
<dbReference type="InterPro" id="IPR001680">
    <property type="entry name" value="WD40_rpt"/>
</dbReference>
<evidence type="ECO:0000256" key="9">
    <source>
        <dbReference type="SAM" id="MobiDB-lite"/>
    </source>
</evidence>
<comment type="subcellular location">
    <subcellularLocation>
        <location evidence="1">Nucleus</location>
    </subcellularLocation>
</comment>
<dbReference type="SUPFAM" id="SSF160897">
    <property type="entry name" value="Taf5 N-terminal domain-like"/>
    <property type="match status" value="1"/>
</dbReference>
<dbReference type="PROSITE" id="PS50082">
    <property type="entry name" value="WD_REPEATS_2"/>
    <property type="match status" value="5"/>
</dbReference>
<dbReference type="InterPro" id="IPR015943">
    <property type="entry name" value="WD40/YVTN_repeat-like_dom_sf"/>
</dbReference>
<dbReference type="OrthoDB" id="10266330at2759"/>
<dbReference type="PROSITE" id="PS50294">
    <property type="entry name" value="WD_REPEATS_REGION"/>
    <property type="match status" value="3"/>
</dbReference>
<dbReference type="FunCoup" id="A0A0D2A382">
    <property type="interactions" value="743"/>
</dbReference>
<keyword evidence="4" id="KW-0677">Repeat</keyword>
<dbReference type="GeneID" id="27315583"/>
<accession>A0A0D2A382</accession>
<dbReference type="InterPro" id="IPR036322">
    <property type="entry name" value="WD40_repeat_dom_sf"/>
</dbReference>
<gene>
    <name evidence="11" type="ORF">PV09_07610</name>
</gene>
<evidence type="ECO:0000313" key="12">
    <source>
        <dbReference type="Proteomes" id="UP000053259"/>
    </source>
</evidence>
<dbReference type="PROSITE" id="PS00678">
    <property type="entry name" value="WD_REPEATS_1"/>
    <property type="match status" value="1"/>
</dbReference>
<evidence type="ECO:0000256" key="3">
    <source>
        <dbReference type="ARBA" id="ARBA00022574"/>
    </source>
</evidence>
<dbReference type="PANTHER" id="PTHR19879:SF1">
    <property type="entry name" value="CANNONBALL-RELATED"/>
    <property type="match status" value="1"/>
</dbReference>
<dbReference type="HOGENOM" id="CLU_005884_0_2_1"/>
<dbReference type="EMBL" id="KN847559">
    <property type="protein sequence ID" value="KIW00850.1"/>
    <property type="molecule type" value="Genomic_DNA"/>
</dbReference>
<evidence type="ECO:0000259" key="10">
    <source>
        <dbReference type="Pfam" id="PF04494"/>
    </source>
</evidence>
<dbReference type="Pfam" id="PF08513">
    <property type="entry name" value="LisH"/>
    <property type="match status" value="1"/>
</dbReference>
<dbReference type="Proteomes" id="UP000053259">
    <property type="component" value="Unassembled WGS sequence"/>
</dbReference>
<evidence type="ECO:0000256" key="4">
    <source>
        <dbReference type="ARBA" id="ARBA00022737"/>
    </source>
</evidence>
<organism evidence="11 12">
    <name type="scientific">Verruconis gallopava</name>
    <dbReference type="NCBI Taxonomy" id="253628"/>
    <lineage>
        <taxon>Eukaryota</taxon>
        <taxon>Fungi</taxon>
        <taxon>Dikarya</taxon>
        <taxon>Ascomycota</taxon>
        <taxon>Pezizomycotina</taxon>
        <taxon>Dothideomycetes</taxon>
        <taxon>Pleosporomycetidae</taxon>
        <taxon>Venturiales</taxon>
        <taxon>Sympoventuriaceae</taxon>
        <taxon>Verruconis</taxon>
    </lineage>
</organism>
<dbReference type="GO" id="GO:0016251">
    <property type="term" value="F:RNA polymerase II general transcription initiation factor activity"/>
    <property type="evidence" value="ECO:0007669"/>
    <property type="project" value="TreeGrafter"/>
</dbReference>
<feature type="repeat" description="WD" evidence="8">
    <location>
        <begin position="435"/>
        <end position="479"/>
    </location>
</feature>
<dbReference type="AlphaFoldDB" id="A0A0D2A382"/>
<dbReference type="SMART" id="SM00320">
    <property type="entry name" value="WD40"/>
    <property type="match status" value="6"/>
</dbReference>
<keyword evidence="6" id="KW-0804">Transcription</keyword>
<dbReference type="GO" id="GO:0005669">
    <property type="term" value="C:transcription factor TFIID complex"/>
    <property type="evidence" value="ECO:0007669"/>
    <property type="project" value="TreeGrafter"/>
</dbReference>
<dbReference type="Gene3D" id="2.130.10.10">
    <property type="entry name" value="YVTN repeat-like/Quinoprotein amine dehydrogenase"/>
    <property type="match status" value="2"/>
</dbReference>
<dbReference type="InParanoid" id="A0A0D2A382"/>
<feature type="repeat" description="WD" evidence="8">
    <location>
        <begin position="489"/>
        <end position="530"/>
    </location>
</feature>
<dbReference type="PRINTS" id="PR00320">
    <property type="entry name" value="GPROTEINBRPT"/>
</dbReference>
<evidence type="ECO:0000256" key="6">
    <source>
        <dbReference type="ARBA" id="ARBA00023163"/>
    </source>
</evidence>
<comment type="similarity">
    <text evidence="2">Belongs to the WD repeat TAF5 family.</text>
</comment>
<dbReference type="PANTHER" id="PTHR19879">
    <property type="entry name" value="TRANSCRIPTION INITIATION FACTOR TFIID"/>
    <property type="match status" value="1"/>
</dbReference>
<feature type="region of interest" description="Disordered" evidence="9">
    <location>
        <begin position="1"/>
        <end position="43"/>
    </location>
</feature>
<evidence type="ECO:0000256" key="5">
    <source>
        <dbReference type="ARBA" id="ARBA00023015"/>
    </source>
</evidence>
<feature type="domain" description="TFIID subunit TAF5 NTD2" evidence="10">
    <location>
        <begin position="86"/>
        <end position="217"/>
    </location>
</feature>
<name>A0A0D2A382_9PEZI</name>
<dbReference type="CDD" id="cd08044">
    <property type="entry name" value="TAF5_NTD2"/>
    <property type="match status" value="1"/>
</dbReference>
<evidence type="ECO:0000256" key="7">
    <source>
        <dbReference type="ARBA" id="ARBA00023242"/>
    </source>
</evidence>
<feature type="region of interest" description="Disordered" evidence="9">
    <location>
        <begin position="320"/>
        <end position="339"/>
    </location>
</feature>
<feature type="region of interest" description="Disordered" evidence="9">
    <location>
        <begin position="654"/>
        <end position="685"/>
    </location>
</feature>
<dbReference type="VEuPathDB" id="FungiDB:PV09_07610"/>
<dbReference type="Pfam" id="PF04494">
    <property type="entry name" value="TFIID_NTD2"/>
    <property type="match status" value="1"/>
</dbReference>
<feature type="repeat" description="WD" evidence="8">
    <location>
        <begin position="622"/>
        <end position="648"/>
    </location>
</feature>
<dbReference type="GO" id="GO:0006367">
    <property type="term" value="P:transcription initiation at RNA polymerase II promoter"/>
    <property type="evidence" value="ECO:0007669"/>
    <property type="project" value="TreeGrafter"/>
</dbReference>
<feature type="repeat" description="WD" evidence="8">
    <location>
        <begin position="531"/>
        <end position="571"/>
    </location>
</feature>
<feature type="repeat" description="WD" evidence="8">
    <location>
        <begin position="572"/>
        <end position="613"/>
    </location>
</feature>
<sequence>MSHPGQVPSRANSVVNGPPSAGLPPPHGSQPPPTPGAGQPSQQNLNQIVLEYLNKKGYSKTEATLRREVADRDGTPISRKVQDKGWEKYSESYTLLENYVDDTLEVYRPELVRLLWPIFVQSYFGLVIDFCPPEALSAFFREHSPRFQREHQDELRQLQVITEPAHVQQSAIGKIYRGDNNKYRLTLSSMAWASLIQFLESKQDQGGVVIQGLISSYVYIVTTERAATASDRSLAAMLARGGEDFDIPAEDEGIPGHNPGSANTDRNAPTVLPNLKLGQMPMDPDAMEDVRAELKEEDERNPPANGENSLLEEFEQRIKQEPADDAPSREQIPLPPPLMRDIKSEVGKIREYRDRFKIDPKTSGVGPGVSVCMYTFHNTHDNINCLDFSGDLMLVAAGTQQSYIRVWSLDGKPIPNMNTGEVNDPNAQPSSSKRLIGHSGPVYAVHFSPATPNPSREPPSTAPRYLLSSSADKTVRLWSCDTWTCLVAYRGHDSPVWDVRWGPHGYYFLSAGHDKVARLWNTENIAPLRMFVAHDNDVDVCAFHPNGVYVFTAGDKNVRMWDISRGNPVRMFTGHTGNITAIECSPNGQTLASADDQGSIFLWDLASGTRIKRMRGHGKGGIWSLSWSVESSVLVSGGADLTVRVWDVIQKPSEKGSDGATAVKAEGPSTTAAGTTTGAAGGVQKKSKKDVVVTQDQISAFPTKKSPVYKVMFTRSNLVIAGSAYLPELYS</sequence>
<dbReference type="RefSeq" id="XP_016210719.1">
    <property type="nucleotide sequence ID" value="XM_016361393.1"/>
</dbReference>
<protein>
    <recommendedName>
        <fullName evidence="10">TFIID subunit TAF5 NTD2 domain-containing protein</fullName>
    </recommendedName>
</protein>
<dbReference type="STRING" id="253628.A0A0D2A382"/>
<keyword evidence="5" id="KW-0805">Transcription regulation</keyword>
<reference evidence="11 12" key="1">
    <citation type="submission" date="2015-01" db="EMBL/GenBank/DDBJ databases">
        <title>The Genome Sequence of Ochroconis gallopava CBS43764.</title>
        <authorList>
            <consortium name="The Broad Institute Genomics Platform"/>
            <person name="Cuomo C."/>
            <person name="de Hoog S."/>
            <person name="Gorbushina A."/>
            <person name="Stielow B."/>
            <person name="Teixiera M."/>
            <person name="Abouelleil A."/>
            <person name="Chapman S.B."/>
            <person name="Priest M."/>
            <person name="Young S.K."/>
            <person name="Wortman J."/>
            <person name="Nusbaum C."/>
            <person name="Birren B."/>
        </authorList>
    </citation>
    <scope>NUCLEOTIDE SEQUENCE [LARGE SCALE GENOMIC DNA]</scope>
    <source>
        <strain evidence="11 12">CBS 43764</strain>
    </source>
</reference>
<dbReference type="PROSITE" id="PS50896">
    <property type="entry name" value="LISH"/>
    <property type="match status" value="1"/>
</dbReference>
<dbReference type="InterPro" id="IPR006594">
    <property type="entry name" value="LisH"/>
</dbReference>
<dbReference type="SMART" id="SM00667">
    <property type="entry name" value="LisH"/>
    <property type="match status" value="1"/>
</dbReference>
<proteinExistence type="inferred from homology"/>
<dbReference type="SUPFAM" id="SSF50978">
    <property type="entry name" value="WD40 repeat-like"/>
    <property type="match status" value="1"/>
</dbReference>
<evidence type="ECO:0000256" key="2">
    <source>
        <dbReference type="ARBA" id="ARBA00009435"/>
    </source>
</evidence>
<keyword evidence="12" id="KW-1185">Reference proteome</keyword>
<feature type="region of interest" description="Disordered" evidence="9">
    <location>
        <begin position="246"/>
        <end position="268"/>
    </location>
</feature>
<dbReference type="InterPro" id="IPR019775">
    <property type="entry name" value="WD40_repeat_CS"/>
</dbReference>
<evidence type="ECO:0000256" key="8">
    <source>
        <dbReference type="PROSITE-ProRule" id="PRU00221"/>
    </source>
</evidence>
<evidence type="ECO:0000313" key="11">
    <source>
        <dbReference type="EMBL" id="KIW00850.1"/>
    </source>
</evidence>
<dbReference type="CDD" id="cd00200">
    <property type="entry name" value="WD40"/>
    <property type="match status" value="1"/>
</dbReference>
<keyword evidence="3 8" id="KW-0853">WD repeat</keyword>
<feature type="compositionally biased region" description="Pro residues" evidence="9">
    <location>
        <begin position="21"/>
        <end position="35"/>
    </location>
</feature>
<dbReference type="InterPro" id="IPR037264">
    <property type="entry name" value="TFIID_NTD2_sf"/>
</dbReference>